<reference evidence="1 2" key="1">
    <citation type="journal article" date="2024" name="G3 (Bethesda)">
        <title>Genome assembly of Hibiscus sabdariffa L. provides insights into metabolisms of medicinal natural products.</title>
        <authorList>
            <person name="Kim T."/>
        </authorList>
    </citation>
    <scope>NUCLEOTIDE SEQUENCE [LARGE SCALE GENOMIC DNA]</scope>
    <source>
        <strain evidence="1">TK-2024</strain>
        <tissue evidence="1">Old leaves</tissue>
    </source>
</reference>
<proteinExistence type="predicted"/>
<comment type="caution">
    <text evidence="1">The sequence shown here is derived from an EMBL/GenBank/DDBJ whole genome shotgun (WGS) entry which is preliminary data.</text>
</comment>
<accession>A0ABR2DBV5</accession>
<sequence>MLQGWLPLPLGVFDGDGSAMVSLDSDRRVQLANLARRAALSKLDLQLSHHGMLLPTFSELERWSPWSCRITAGIQGLKCGFLFAILNKKVILESNVLQQ</sequence>
<dbReference type="EMBL" id="JBBPBM010000030">
    <property type="protein sequence ID" value="KAK8535190.1"/>
    <property type="molecule type" value="Genomic_DNA"/>
</dbReference>
<gene>
    <name evidence="1" type="ORF">V6N12_056719</name>
</gene>
<evidence type="ECO:0000313" key="2">
    <source>
        <dbReference type="Proteomes" id="UP001472677"/>
    </source>
</evidence>
<name>A0ABR2DBV5_9ROSI</name>
<protein>
    <submittedName>
        <fullName evidence="1">Uncharacterized protein</fullName>
    </submittedName>
</protein>
<evidence type="ECO:0000313" key="1">
    <source>
        <dbReference type="EMBL" id="KAK8535190.1"/>
    </source>
</evidence>
<organism evidence="1 2">
    <name type="scientific">Hibiscus sabdariffa</name>
    <name type="common">roselle</name>
    <dbReference type="NCBI Taxonomy" id="183260"/>
    <lineage>
        <taxon>Eukaryota</taxon>
        <taxon>Viridiplantae</taxon>
        <taxon>Streptophyta</taxon>
        <taxon>Embryophyta</taxon>
        <taxon>Tracheophyta</taxon>
        <taxon>Spermatophyta</taxon>
        <taxon>Magnoliopsida</taxon>
        <taxon>eudicotyledons</taxon>
        <taxon>Gunneridae</taxon>
        <taxon>Pentapetalae</taxon>
        <taxon>rosids</taxon>
        <taxon>malvids</taxon>
        <taxon>Malvales</taxon>
        <taxon>Malvaceae</taxon>
        <taxon>Malvoideae</taxon>
        <taxon>Hibiscus</taxon>
    </lineage>
</organism>
<dbReference type="Proteomes" id="UP001472677">
    <property type="component" value="Unassembled WGS sequence"/>
</dbReference>
<keyword evidence="2" id="KW-1185">Reference proteome</keyword>